<dbReference type="EMBL" id="JAPFFF010000003">
    <property type="protein sequence ID" value="KAK8894074.1"/>
    <property type="molecule type" value="Genomic_DNA"/>
</dbReference>
<evidence type="ECO:0000313" key="2">
    <source>
        <dbReference type="Proteomes" id="UP001470230"/>
    </source>
</evidence>
<evidence type="ECO:0000313" key="1">
    <source>
        <dbReference type="EMBL" id="KAK8894074.1"/>
    </source>
</evidence>
<protein>
    <submittedName>
        <fullName evidence="1">Uncharacterized protein</fullName>
    </submittedName>
</protein>
<accession>A0ABR2KSF9</accession>
<dbReference type="Proteomes" id="UP001470230">
    <property type="component" value="Unassembled WGS sequence"/>
</dbReference>
<gene>
    <name evidence="1" type="ORF">M9Y10_022506</name>
</gene>
<organism evidence="1 2">
    <name type="scientific">Tritrichomonas musculus</name>
    <dbReference type="NCBI Taxonomy" id="1915356"/>
    <lineage>
        <taxon>Eukaryota</taxon>
        <taxon>Metamonada</taxon>
        <taxon>Parabasalia</taxon>
        <taxon>Tritrichomonadida</taxon>
        <taxon>Tritrichomonadidae</taxon>
        <taxon>Tritrichomonas</taxon>
    </lineage>
</organism>
<name>A0ABR2KSF9_9EUKA</name>
<reference evidence="1 2" key="1">
    <citation type="submission" date="2024-04" db="EMBL/GenBank/DDBJ databases">
        <title>Tritrichomonas musculus Genome.</title>
        <authorList>
            <person name="Alves-Ferreira E."/>
            <person name="Grigg M."/>
            <person name="Lorenzi H."/>
            <person name="Galac M."/>
        </authorList>
    </citation>
    <scope>NUCLEOTIDE SEQUENCE [LARGE SCALE GENOMIC DNA]</scope>
    <source>
        <strain evidence="1 2">EAF2021</strain>
    </source>
</reference>
<comment type="caution">
    <text evidence="1">The sequence shown here is derived from an EMBL/GenBank/DDBJ whole genome shotgun (WGS) entry which is preliminary data.</text>
</comment>
<sequence>MILNVVYYDHLLTSFPKMFAKQEEPVYSEAKIEDFTNIVPFDLELNLNDFTHFILSNSTTPADNTFNITRKQQIIEIFTIILC</sequence>
<keyword evidence="2" id="KW-1185">Reference proteome</keyword>
<proteinExistence type="predicted"/>